<feature type="compositionally biased region" description="Low complexity" evidence="3">
    <location>
        <begin position="427"/>
        <end position="443"/>
    </location>
</feature>
<dbReference type="Gene3D" id="1.20.960.40">
    <property type="match status" value="1"/>
</dbReference>
<evidence type="ECO:0000256" key="3">
    <source>
        <dbReference type="SAM" id="MobiDB-lite"/>
    </source>
</evidence>
<feature type="region of interest" description="Disordered" evidence="3">
    <location>
        <begin position="133"/>
        <end position="154"/>
    </location>
</feature>
<feature type="compositionally biased region" description="Polar residues" evidence="3">
    <location>
        <begin position="222"/>
        <end position="232"/>
    </location>
</feature>
<feature type="compositionally biased region" description="Basic and acidic residues" evidence="3">
    <location>
        <begin position="365"/>
        <end position="381"/>
    </location>
</feature>
<evidence type="ECO:0000313" key="5">
    <source>
        <dbReference type="Proteomes" id="UP000037510"/>
    </source>
</evidence>
<evidence type="ECO:0000256" key="1">
    <source>
        <dbReference type="ARBA" id="ARBA00022490"/>
    </source>
</evidence>
<evidence type="ECO:0000256" key="2">
    <source>
        <dbReference type="ARBA" id="ARBA00023212"/>
    </source>
</evidence>
<accession>A0A0L7KNU0</accession>
<comment type="caution">
    <text evidence="4">The sequence shown here is derived from an EMBL/GenBank/DDBJ whole genome shotgun (WGS) entry which is preliminary data.</text>
</comment>
<name>A0A0L7KNU0_OPEBR</name>
<sequence length="470" mass="51949">MAQPEDTELRDLVIEALEKNGSLAKICALLRANIYLAFEDDYENIRQNANLDNLLKLPEGVLALTIVHEFLESCSLKNTLFVYKSESRQGNDYKYHGKKHLADKLCLGKQDNPKEPVLVTLIRNLSKSKYGVKQSKQRLINKHGDSGNNSYKDEQNSSYIVHEDSQSNATNTSQSDNSLDEKNKLHLRLQLDNSDTDTSTSTDSTRDKSSSEYIPSDHILEASNSHNTPDPATNTNEKNTPKKEENNMPYFTKFSGNNSSDSTSYVDLKPFSSLDEKALNTMGLPYTGTADDPQLKHLSNIQNELQPKDSGKSATLSSVSSLSLKNESIKDDFGIKTTCGSSKSDGETAEYTYDFTTSQGSKKRGSPDKPKSPKLITDTEYKTSPTSPHQNSNSSVSISNVADLISEKSSSFDQHSHSEKSFDHGKSMLSSNNSKKKSGSILNKHSDDSEDFTESPIPSLSNLSLDIHSD</sequence>
<feature type="compositionally biased region" description="Polar residues" evidence="3">
    <location>
        <begin position="254"/>
        <end position="263"/>
    </location>
</feature>
<organism evidence="4 5">
    <name type="scientific">Operophtera brumata</name>
    <name type="common">Winter moth</name>
    <name type="synonym">Phalaena brumata</name>
    <dbReference type="NCBI Taxonomy" id="104452"/>
    <lineage>
        <taxon>Eukaryota</taxon>
        <taxon>Metazoa</taxon>
        <taxon>Ecdysozoa</taxon>
        <taxon>Arthropoda</taxon>
        <taxon>Hexapoda</taxon>
        <taxon>Insecta</taxon>
        <taxon>Pterygota</taxon>
        <taxon>Neoptera</taxon>
        <taxon>Endopterygota</taxon>
        <taxon>Lepidoptera</taxon>
        <taxon>Glossata</taxon>
        <taxon>Ditrysia</taxon>
        <taxon>Geometroidea</taxon>
        <taxon>Geometridae</taxon>
        <taxon>Larentiinae</taxon>
        <taxon>Operophtera</taxon>
    </lineage>
</organism>
<dbReference type="PANTHER" id="PTHR15431">
    <property type="entry name" value="FGFR1 ONCOGENE PARTNER/LISH DOMAIN-CONTAINING PROTEIN"/>
    <property type="match status" value="1"/>
</dbReference>
<feature type="region of interest" description="Disordered" evidence="3">
    <location>
        <begin position="188"/>
        <end position="263"/>
    </location>
</feature>
<proteinExistence type="predicted"/>
<keyword evidence="2" id="KW-0206">Cytoskeleton</keyword>
<keyword evidence="5" id="KW-1185">Reference proteome</keyword>
<keyword evidence="1" id="KW-0963">Cytoplasm</keyword>
<evidence type="ECO:0000313" key="4">
    <source>
        <dbReference type="EMBL" id="KOB64634.1"/>
    </source>
</evidence>
<protein>
    <submittedName>
        <fullName evidence="4">Fgfr1 oncogene partner</fullName>
    </submittedName>
</protein>
<dbReference type="AlphaFoldDB" id="A0A0L7KNU0"/>
<dbReference type="STRING" id="104452.A0A0L7KNU0"/>
<feature type="region of interest" description="Disordered" evidence="3">
    <location>
        <begin position="356"/>
        <end position="470"/>
    </location>
</feature>
<dbReference type="EMBL" id="JTDY01008305">
    <property type="protein sequence ID" value="KOB64634.1"/>
    <property type="molecule type" value="Genomic_DNA"/>
</dbReference>
<gene>
    <name evidence="4" type="ORF">OBRU01_23928</name>
</gene>
<dbReference type="GO" id="GO:0005813">
    <property type="term" value="C:centrosome"/>
    <property type="evidence" value="ECO:0007669"/>
    <property type="project" value="TreeGrafter"/>
</dbReference>
<dbReference type="Proteomes" id="UP000037510">
    <property type="component" value="Unassembled WGS sequence"/>
</dbReference>
<dbReference type="PANTHER" id="PTHR15431:SF9">
    <property type="entry name" value="CENTROSOMAL PROTEIN 43"/>
    <property type="match status" value="1"/>
</dbReference>
<feature type="compositionally biased region" description="Low complexity" evidence="3">
    <location>
        <begin position="391"/>
        <end position="401"/>
    </location>
</feature>
<feature type="compositionally biased region" description="Basic and acidic residues" evidence="3">
    <location>
        <begin position="414"/>
        <end position="426"/>
    </location>
</feature>
<feature type="compositionally biased region" description="Low complexity" evidence="3">
    <location>
        <begin position="192"/>
        <end position="203"/>
    </location>
</feature>
<reference evidence="4 5" key="1">
    <citation type="journal article" date="2015" name="Genome Biol. Evol.">
        <title>The genome of winter moth (Operophtera brumata) provides a genomic perspective on sexual dimorphism and phenology.</title>
        <authorList>
            <person name="Derks M.F."/>
            <person name="Smit S."/>
            <person name="Salis L."/>
            <person name="Schijlen E."/>
            <person name="Bossers A."/>
            <person name="Mateman C."/>
            <person name="Pijl A.S."/>
            <person name="de Ridder D."/>
            <person name="Groenen M.A."/>
            <person name="Visser M.E."/>
            <person name="Megens H.J."/>
        </authorList>
    </citation>
    <scope>NUCLEOTIDE SEQUENCE [LARGE SCALE GENOMIC DNA]</scope>
    <source>
        <strain evidence="4">WM2013NL</strain>
        <tissue evidence="4">Head and thorax</tissue>
    </source>
</reference>